<evidence type="ECO:0000313" key="2">
    <source>
        <dbReference type="EMBL" id="SDG79524.1"/>
    </source>
</evidence>
<dbReference type="AlphaFoldDB" id="A0A1G7X5R3"/>
<name>A0A1G7X5R3_9PSEU</name>
<dbReference type="RefSeq" id="WP_090053640.1">
    <property type="nucleotide sequence ID" value="NZ_FNCC01000011.1"/>
</dbReference>
<dbReference type="Proteomes" id="UP000199623">
    <property type="component" value="Unassembled WGS sequence"/>
</dbReference>
<protein>
    <recommendedName>
        <fullName evidence="1">Putative T7SS secretion signal domain-containing protein</fullName>
    </recommendedName>
</protein>
<dbReference type="EMBL" id="FNCC01000011">
    <property type="protein sequence ID" value="SDG79524.1"/>
    <property type="molecule type" value="Genomic_DNA"/>
</dbReference>
<organism evidence="2 3">
    <name type="scientific">Lentzea fradiae</name>
    <dbReference type="NCBI Taxonomy" id="200378"/>
    <lineage>
        <taxon>Bacteria</taxon>
        <taxon>Bacillati</taxon>
        <taxon>Actinomycetota</taxon>
        <taxon>Actinomycetes</taxon>
        <taxon>Pseudonocardiales</taxon>
        <taxon>Pseudonocardiaceae</taxon>
        <taxon>Lentzea</taxon>
    </lineage>
</organism>
<gene>
    <name evidence="2" type="ORF">SAMN05216553_111284</name>
</gene>
<dbReference type="STRING" id="200378.SAMN05216553_111284"/>
<feature type="domain" description="Putative T7SS secretion signal" evidence="1">
    <location>
        <begin position="15"/>
        <end position="141"/>
    </location>
</feature>
<dbReference type="InterPro" id="IPR049082">
    <property type="entry name" value="T7SS_signal"/>
</dbReference>
<evidence type="ECO:0000313" key="3">
    <source>
        <dbReference type="Proteomes" id="UP000199623"/>
    </source>
</evidence>
<accession>A0A1G7X5R3</accession>
<reference evidence="3" key="1">
    <citation type="submission" date="2016-10" db="EMBL/GenBank/DDBJ databases">
        <authorList>
            <person name="Varghese N."/>
            <person name="Submissions S."/>
        </authorList>
    </citation>
    <scope>NUCLEOTIDE SEQUENCE [LARGE SCALE GENOMIC DNA]</scope>
    <source>
        <strain evidence="3">CGMCC 4.3506</strain>
    </source>
</reference>
<dbReference type="Pfam" id="PF21725">
    <property type="entry name" value="T7SS_signal"/>
    <property type="match status" value="1"/>
</dbReference>
<proteinExistence type="predicted"/>
<keyword evidence="3" id="KW-1185">Reference proteome</keyword>
<evidence type="ECO:0000259" key="1">
    <source>
        <dbReference type="Pfam" id="PF21725"/>
    </source>
</evidence>
<dbReference type="OrthoDB" id="3700350at2"/>
<sequence length="190" mass="21589">MSLTSDFHYLLSVQEWLKRMRDECASVGFAHARATANGWTGAASTKFDEYRYRARKRWLEVSDAFEAAHDAVETYLYTHVEVSRLVQHADPDQAERLWRQLAEEEQLAVRAVGVATDELRHVRSELRDHDPVPVRVTDGVPAPSAAQVPVAAAPPVVPQVEDFMAKPHVETVLTTLAITARYPRWRRWST</sequence>